<keyword evidence="2" id="KW-0812">Transmembrane</keyword>
<feature type="transmembrane region" description="Helical" evidence="2">
    <location>
        <begin position="38"/>
        <end position="55"/>
    </location>
</feature>
<organism evidence="3">
    <name type="scientific">viral metagenome</name>
    <dbReference type="NCBI Taxonomy" id="1070528"/>
    <lineage>
        <taxon>unclassified sequences</taxon>
        <taxon>metagenomes</taxon>
        <taxon>organismal metagenomes</taxon>
    </lineage>
</organism>
<protein>
    <submittedName>
        <fullName evidence="3">Uncharacterized protein</fullName>
    </submittedName>
</protein>
<reference evidence="3" key="1">
    <citation type="journal article" date="2020" name="Nature">
        <title>Giant virus diversity and host interactions through global metagenomics.</title>
        <authorList>
            <person name="Schulz F."/>
            <person name="Roux S."/>
            <person name="Paez-Espino D."/>
            <person name="Jungbluth S."/>
            <person name="Walsh D.A."/>
            <person name="Denef V.J."/>
            <person name="McMahon K.D."/>
            <person name="Konstantinidis K.T."/>
            <person name="Eloe-Fadrosh E.A."/>
            <person name="Kyrpides N.C."/>
            <person name="Woyke T."/>
        </authorList>
    </citation>
    <scope>NUCLEOTIDE SEQUENCE</scope>
    <source>
        <strain evidence="3">GVMAG-M-3300023184-72</strain>
    </source>
</reference>
<keyword evidence="2" id="KW-0472">Membrane</keyword>
<keyword evidence="2" id="KW-1133">Transmembrane helix</keyword>
<feature type="compositionally biased region" description="Basic residues" evidence="1">
    <location>
        <begin position="86"/>
        <end position="95"/>
    </location>
</feature>
<evidence type="ECO:0000256" key="2">
    <source>
        <dbReference type="SAM" id="Phobius"/>
    </source>
</evidence>
<dbReference type="AlphaFoldDB" id="A0A6C0IDD2"/>
<sequence length="95" mass="10989">MTYNYSILNNNNNNNDDINNIKDVKSFFIYVINHYEKFLLFLLACIIIYLVDYLSNINALIYGAPQIIPGLSNPSNSKNINVKKLSTNKRSRNKK</sequence>
<feature type="region of interest" description="Disordered" evidence="1">
    <location>
        <begin position="71"/>
        <end position="95"/>
    </location>
</feature>
<dbReference type="EMBL" id="MN740162">
    <property type="protein sequence ID" value="QHT91101.1"/>
    <property type="molecule type" value="Genomic_DNA"/>
</dbReference>
<proteinExistence type="predicted"/>
<accession>A0A6C0IDD2</accession>
<evidence type="ECO:0000256" key="1">
    <source>
        <dbReference type="SAM" id="MobiDB-lite"/>
    </source>
</evidence>
<evidence type="ECO:0000313" key="3">
    <source>
        <dbReference type="EMBL" id="QHT91101.1"/>
    </source>
</evidence>
<name>A0A6C0IDD2_9ZZZZ</name>